<evidence type="ECO:0000256" key="1">
    <source>
        <dbReference type="SAM" id="MobiDB-lite"/>
    </source>
</evidence>
<dbReference type="AlphaFoldDB" id="A0AAV4A0L4"/>
<protein>
    <submittedName>
        <fullName evidence="2">Uncharacterized protein</fullName>
    </submittedName>
</protein>
<comment type="caution">
    <text evidence="2">The sequence shown here is derived from an EMBL/GenBank/DDBJ whole genome shotgun (WGS) entry which is preliminary data.</text>
</comment>
<organism evidence="2 3">
    <name type="scientific">Plakobranchus ocellatus</name>
    <dbReference type="NCBI Taxonomy" id="259542"/>
    <lineage>
        <taxon>Eukaryota</taxon>
        <taxon>Metazoa</taxon>
        <taxon>Spiralia</taxon>
        <taxon>Lophotrochozoa</taxon>
        <taxon>Mollusca</taxon>
        <taxon>Gastropoda</taxon>
        <taxon>Heterobranchia</taxon>
        <taxon>Euthyneura</taxon>
        <taxon>Panpulmonata</taxon>
        <taxon>Sacoglossa</taxon>
        <taxon>Placobranchoidea</taxon>
        <taxon>Plakobranchidae</taxon>
        <taxon>Plakobranchus</taxon>
    </lineage>
</organism>
<feature type="compositionally biased region" description="Polar residues" evidence="1">
    <location>
        <begin position="137"/>
        <end position="146"/>
    </location>
</feature>
<feature type="compositionally biased region" description="Basic and acidic residues" evidence="1">
    <location>
        <begin position="147"/>
        <end position="177"/>
    </location>
</feature>
<sequence length="177" mass="19369">MHFILRNDKSWNLGFHEWHILNTLSPVGSEYVILQSGDEATADQESVVIAPEVNLDGSMIELNTTFEQNQISAVEANMPGTETLHVVDPSTGEAVIIVAEKAIVDLVREQHSTLQATEGGCSLDKIKEIVIGARDSIATSGSSPTQEKTDVNFEGDDKSNVQEEKVLHEEQIDPTKE</sequence>
<name>A0AAV4A0L4_9GAST</name>
<gene>
    <name evidence="2" type="ORF">PoB_002745500</name>
</gene>
<accession>A0AAV4A0L4</accession>
<dbReference type="Proteomes" id="UP000735302">
    <property type="component" value="Unassembled WGS sequence"/>
</dbReference>
<dbReference type="EMBL" id="BLXT01003182">
    <property type="protein sequence ID" value="GFO00950.1"/>
    <property type="molecule type" value="Genomic_DNA"/>
</dbReference>
<reference evidence="2 3" key="1">
    <citation type="journal article" date="2021" name="Elife">
        <title>Chloroplast acquisition without the gene transfer in kleptoplastic sea slugs, Plakobranchus ocellatus.</title>
        <authorList>
            <person name="Maeda T."/>
            <person name="Takahashi S."/>
            <person name="Yoshida T."/>
            <person name="Shimamura S."/>
            <person name="Takaki Y."/>
            <person name="Nagai Y."/>
            <person name="Toyoda A."/>
            <person name="Suzuki Y."/>
            <person name="Arimoto A."/>
            <person name="Ishii H."/>
            <person name="Satoh N."/>
            <person name="Nishiyama T."/>
            <person name="Hasebe M."/>
            <person name="Maruyama T."/>
            <person name="Minagawa J."/>
            <person name="Obokata J."/>
            <person name="Shigenobu S."/>
        </authorList>
    </citation>
    <scope>NUCLEOTIDE SEQUENCE [LARGE SCALE GENOMIC DNA]</scope>
</reference>
<keyword evidence="3" id="KW-1185">Reference proteome</keyword>
<proteinExistence type="predicted"/>
<evidence type="ECO:0000313" key="3">
    <source>
        <dbReference type="Proteomes" id="UP000735302"/>
    </source>
</evidence>
<evidence type="ECO:0000313" key="2">
    <source>
        <dbReference type="EMBL" id="GFO00950.1"/>
    </source>
</evidence>
<feature type="region of interest" description="Disordered" evidence="1">
    <location>
        <begin position="137"/>
        <end position="177"/>
    </location>
</feature>